<reference evidence="12 13" key="1">
    <citation type="submission" date="2019-03" db="EMBL/GenBank/DDBJ databases">
        <title>The complete genome sequence of Swingsia_sp. F3b2 LMG30590(T).</title>
        <authorList>
            <person name="Chua K.-O."/>
            <person name="Chan K.-G."/>
            <person name="See-Too W.-S."/>
        </authorList>
    </citation>
    <scope>NUCLEOTIDE SEQUENCE [LARGE SCALE GENOMIC DNA]</scope>
    <source>
        <strain evidence="12 13">F3b2</strain>
    </source>
</reference>
<dbReference type="CDD" id="cd01065">
    <property type="entry name" value="NAD_bind_Shikimate_DH"/>
    <property type="match status" value="1"/>
</dbReference>
<comment type="catalytic activity">
    <reaction evidence="7 8">
        <text>shikimate + NADP(+) = 3-dehydroshikimate + NADPH + H(+)</text>
        <dbReference type="Rhea" id="RHEA:17737"/>
        <dbReference type="ChEBI" id="CHEBI:15378"/>
        <dbReference type="ChEBI" id="CHEBI:16630"/>
        <dbReference type="ChEBI" id="CHEBI:36208"/>
        <dbReference type="ChEBI" id="CHEBI:57783"/>
        <dbReference type="ChEBI" id="CHEBI:58349"/>
        <dbReference type="EC" id="1.1.1.25"/>
    </reaction>
</comment>
<feature type="domain" description="Quinate/shikimate 5-dehydrogenase/glutamyl-tRNA reductase" evidence="9">
    <location>
        <begin position="136"/>
        <end position="178"/>
    </location>
</feature>
<dbReference type="InterPro" id="IPR011342">
    <property type="entry name" value="Shikimate_DH"/>
</dbReference>
<dbReference type="EC" id="1.1.1.25" evidence="2 8"/>
<feature type="binding site" evidence="8">
    <location>
        <begin position="165"/>
        <end position="170"/>
    </location>
    <ligand>
        <name>NADP(+)</name>
        <dbReference type="ChEBI" id="CHEBI:58349"/>
    </ligand>
</feature>
<dbReference type="RefSeq" id="WP_141442565.1">
    <property type="nucleotide sequence ID" value="NZ_CP038231.1"/>
</dbReference>
<evidence type="ECO:0000256" key="8">
    <source>
        <dbReference type="HAMAP-Rule" id="MF_00222"/>
    </source>
</evidence>
<dbReference type="Gene3D" id="3.40.50.720">
    <property type="entry name" value="NAD(P)-binding Rossmann-like Domain"/>
    <property type="match status" value="1"/>
</dbReference>
<keyword evidence="3 8" id="KW-0028">Amino-acid biosynthesis</keyword>
<dbReference type="Proteomes" id="UP000318709">
    <property type="component" value="Chromosome"/>
</dbReference>
<dbReference type="InterPro" id="IPR022893">
    <property type="entry name" value="Shikimate_DH_fam"/>
</dbReference>
<sequence length="303" mass="31772">MAKPFSINATTKLAGVMGGSVTHSRSPLLHQFWLRQLGVNGAYVPLPVAHPAGFEEAVRGLAQAGFQGANVTIPYKEAACALCDDLTPVARRAGAVNTLQFTRGDNGALRILGDSTDGEGFLASLERHGVWLRPGERVLVLGAGGAARAITAALLEQGLDVLVSNRTLERAQQLVAPVTRGGVGGGQVVPWDAWPGCLSGEGVRPVRVLVQATSLGMKPGAQPDWAGALAVAPANMVVADIVYTPLQTPLLQAALARGLKTVDGLGMLMEQAVPGFERWFGQRPEVDATTRALLLESLEGHRD</sequence>
<dbReference type="NCBIfam" id="TIGR00507">
    <property type="entry name" value="aroE"/>
    <property type="match status" value="1"/>
</dbReference>
<evidence type="ECO:0000313" key="12">
    <source>
        <dbReference type="EMBL" id="QDH12922.1"/>
    </source>
</evidence>
<organism evidence="12 13">
    <name type="scientific">Formicincola oecophyllae</name>
    <dbReference type="NCBI Taxonomy" id="2558361"/>
    <lineage>
        <taxon>Bacteria</taxon>
        <taxon>Pseudomonadati</taxon>
        <taxon>Pseudomonadota</taxon>
        <taxon>Alphaproteobacteria</taxon>
        <taxon>Acetobacterales</taxon>
        <taxon>Acetobacteraceae</taxon>
        <taxon>Formicincola</taxon>
    </lineage>
</organism>
<protein>
    <recommendedName>
        <fullName evidence="2 8">Shikimate dehydrogenase (NADP(+))</fullName>
        <shortName evidence="8">SDH</shortName>
        <ecNumber evidence="2 8">1.1.1.25</ecNumber>
    </recommendedName>
</protein>
<keyword evidence="13" id="KW-1185">Reference proteome</keyword>
<keyword evidence="4 8" id="KW-0521">NADP</keyword>
<accession>A0A4Y6U6F1</accession>
<feature type="binding site" evidence="8">
    <location>
        <position position="241"/>
    </location>
    <ligand>
        <name>NADP(+)</name>
        <dbReference type="ChEBI" id="CHEBI:58349"/>
    </ligand>
</feature>
<evidence type="ECO:0000256" key="3">
    <source>
        <dbReference type="ARBA" id="ARBA00022605"/>
    </source>
</evidence>
<evidence type="ECO:0000256" key="1">
    <source>
        <dbReference type="ARBA" id="ARBA00004871"/>
    </source>
</evidence>
<evidence type="ECO:0000256" key="2">
    <source>
        <dbReference type="ARBA" id="ARBA00012962"/>
    </source>
</evidence>
<dbReference type="GO" id="GO:0009073">
    <property type="term" value="P:aromatic amino acid family biosynthetic process"/>
    <property type="evidence" value="ECO:0007669"/>
    <property type="project" value="UniProtKB-KW"/>
</dbReference>
<dbReference type="GO" id="GO:0004764">
    <property type="term" value="F:shikimate 3-dehydrogenase (NADP+) activity"/>
    <property type="evidence" value="ECO:0007669"/>
    <property type="project" value="UniProtKB-UniRule"/>
</dbReference>
<dbReference type="OrthoDB" id="9792692at2"/>
<keyword evidence="5 8" id="KW-0560">Oxidoreductase</keyword>
<dbReference type="InterPro" id="IPR046346">
    <property type="entry name" value="Aminoacid_DH-like_N_sf"/>
</dbReference>
<comment type="function">
    <text evidence="8">Involved in the biosynthesis of the chorismate, which leads to the biosynthesis of aromatic amino acids. Catalyzes the reversible NADPH linked reduction of 3-dehydroshikimate (DHSA) to yield shikimate (SA).</text>
</comment>
<dbReference type="InterPro" id="IPR036291">
    <property type="entry name" value="NAD(P)-bd_dom_sf"/>
</dbReference>
<keyword evidence="6 8" id="KW-0057">Aromatic amino acid biosynthesis</keyword>
<comment type="similarity">
    <text evidence="8">Belongs to the shikimate dehydrogenase family.</text>
</comment>
<dbReference type="Pfam" id="PF01488">
    <property type="entry name" value="Shikimate_DH"/>
    <property type="match status" value="1"/>
</dbReference>
<dbReference type="SUPFAM" id="SSF51735">
    <property type="entry name" value="NAD(P)-binding Rossmann-fold domains"/>
    <property type="match status" value="1"/>
</dbReference>
<evidence type="ECO:0000256" key="6">
    <source>
        <dbReference type="ARBA" id="ARBA00023141"/>
    </source>
</evidence>
<feature type="binding site" evidence="8">
    <location>
        <position position="243"/>
    </location>
    <ligand>
        <name>shikimate</name>
        <dbReference type="ChEBI" id="CHEBI:36208"/>
    </ligand>
</feature>
<comment type="caution">
    <text evidence="8">Lacks conserved residue(s) required for the propagation of feature annotation.</text>
</comment>
<evidence type="ECO:0000313" key="13">
    <source>
        <dbReference type="Proteomes" id="UP000318709"/>
    </source>
</evidence>
<dbReference type="GO" id="GO:0005829">
    <property type="term" value="C:cytosol"/>
    <property type="evidence" value="ECO:0007669"/>
    <property type="project" value="TreeGrafter"/>
</dbReference>
<evidence type="ECO:0000256" key="4">
    <source>
        <dbReference type="ARBA" id="ARBA00022857"/>
    </source>
</evidence>
<feature type="active site" description="Proton acceptor" evidence="8">
    <location>
        <position position="76"/>
    </location>
</feature>
<dbReference type="PANTHER" id="PTHR21089">
    <property type="entry name" value="SHIKIMATE DEHYDROGENASE"/>
    <property type="match status" value="1"/>
</dbReference>
<evidence type="ECO:0000259" key="10">
    <source>
        <dbReference type="Pfam" id="PF08501"/>
    </source>
</evidence>
<feature type="binding site" evidence="8">
    <location>
        <begin position="24"/>
        <end position="26"/>
    </location>
    <ligand>
        <name>shikimate</name>
        <dbReference type="ChEBI" id="CHEBI:36208"/>
    </ligand>
</feature>
<dbReference type="EMBL" id="CP038231">
    <property type="protein sequence ID" value="QDH12922.1"/>
    <property type="molecule type" value="Genomic_DNA"/>
</dbReference>
<proteinExistence type="inferred from homology"/>
<feature type="binding site" evidence="8">
    <location>
        <begin position="142"/>
        <end position="146"/>
    </location>
    <ligand>
        <name>NADP(+)</name>
        <dbReference type="ChEBI" id="CHEBI:58349"/>
    </ligand>
</feature>
<dbReference type="KEGG" id="swf:E3E12_00440"/>
<name>A0A4Y6U6F1_9PROT</name>
<feature type="domain" description="Shikimate dehydrogenase substrate binding N-terminal" evidence="10">
    <location>
        <begin position="16"/>
        <end position="99"/>
    </location>
</feature>
<evidence type="ECO:0000256" key="5">
    <source>
        <dbReference type="ARBA" id="ARBA00023002"/>
    </source>
</evidence>
<dbReference type="Gene3D" id="3.40.50.10860">
    <property type="entry name" value="Leucine Dehydrogenase, chain A, domain 1"/>
    <property type="match status" value="1"/>
</dbReference>
<feature type="binding site" evidence="8">
    <location>
        <position position="117"/>
    </location>
    <ligand>
        <name>shikimate</name>
        <dbReference type="ChEBI" id="CHEBI:36208"/>
    </ligand>
</feature>
<comment type="subunit">
    <text evidence="8">Homodimer.</text>
</comment>
<evidence type="ECO:0000256" key="7">
    <source>
        <dbReference type="ARBA" id="ARBA00049442"/>
    </source>
</evidence>
<dbReference type="PANTHER" id="PTHR21089:SF1">
    <property type="entry name" value="BIFUNCTIONAL 3-DEHYDROQUINATE DEHYDRATASE_SHIKIMATE DEHYDROGENASE, CHLOROPLASTIC"/>
    <property type="match status" value="1"/>
</dbReference>
<dbReference type="InterPro" id="IPR041121">
    <property type="entry name" value="SDH_C"/>
</dbReference>
<dbReference type="AlphaFoldDB" id="A0A4Y6U6F1"/>
<feature type="binding site" evidence="8">
    <location>
        <position position="72"/>
    </location>
    <ligand>
        <name>shikimate</name>
        <dbReference type="ChEBI" id="CHEBI:36208"/>
    </ligand>
</feature>
<evidence type="ECO:0000259" key="9">
    <source>
        <dbReference type="Pfam" id="PF01488"/>
    </source>
</evidence>
<dbReference type="GO" id="GO:0009423">
    <property type="term" value="P:chorismate biosynthetic process"/>
    <property type="evidence" value="ECO:0007669"/>
    <property type="project" value="UniProtKB-UniRule"/>
</dbReference>
<dbReference type="GO" id="GO:0008652">
    <property type="term" value="P:amino acid biosynthetic process"/>
    <property type="evidence" value="ECO:0007669"/>
    <property type="project" value="UniProtKB-KW"/>
</dbReference>
<dbReference type="SUPFAM" id="SSF53223">
    <property type="entry name" value="Aminoacid dehydrogenase-like, N-terminal domain"/>
    <property type="match status" value="1"/>
</dbReference>
<dbReference type="Pfam" id="PF18317">
    <property type="entry name" value="SDH_C"/>
    <property type="match status" value="1"/>
</dbReference>
<feature type="binding site" evidence="8">
    <location>
        <position position="264"/>
    </location>
    <ligand>
        <name>NADP(+)</name>
        <dbReference type="ChEBI" id="CHEBI:58349"/>
    </ligand>
</feature>
<feature type="binding site" evidence="8">
    <location>
        <position position="271"/>
    </location>
    <ligand>
        <name>shikimate</name>
        <dbReference type="ChEBI" id="CHEBI:36208"/>
    </ligand>
</feature>
<gene>
    <name evidence="8 12" type="primary">aroE</name>
    <name evidence="12" type="ORF">E3E12_00440</name>
</gene>
<feature type="domain" description="SDH C-terminal" evidence="11">
    <location>
        <begin position="264"/>
        <end position="294"/>
    </location>
</feature>
<dbReference type="HAMAP" id="MF_00222">
    <property type="entry name" value="Shikimate_DH_AroE"/>
    <property type="match status" value="1"/>
</dbReference>
<dbReference type="InterPro" id="IPR013708">
    <property type="entry name" value="Shikimate_DH-bd_N"/>
</dbReference>
<dbReference type="GO" id="GO:0019632">
    <property type="term" value="P:shikimate metabolic process"/>
    <property type="evidence" value="ECO:0007669"/>
    <property type="project" value="InterPro"/>
</dbReference>
<dbReference type="Pfam" id="PF08501">
    <property type="entry name" value="Shikimate_dh_N"/>
    <property type="match status" value="1"/>
</dbReference>
<comment type="pathway">
    <text evidence="1 8">Metabolic intermediate biosynthesis; chorismate biosynthesis; chorismate from D-erythrose 4-phosphate and phosphoenolpyruvate: step 4/7.</text>
</comment>
<dbReference type="GO" id="GO:0050661">
    <property type="term" value="F:NADP binding"/>
    <property type="evidence" value="ECO:0007669"/>
    <property type="project" value="InterPro"/>
</dbReference>
<dbReference type="InterPro" id="IPR006151">
    <property type="entry name" value="Shikm_DH/Glu-tRNA_Rdtase"/>
</dbReference>
<feature type="binding site" evidence="8">
    <location>
        <position position="97"/>
    </location>
    <ligand>
        <name>shikimate</name>
        <dbReference type="ChEBI" id="CHEBI:36208"/>
    </ligand>
</feature>
<evidence type="ECO:0000259" key="11">
    <source>
        <dbReference type="Pfam" id="PF18317"/>
    </source>
</evidence>
<dbReference type="UniPathway" id="UPA00053">
    <property type="reaction ID" value="UER00087"/>
</dbReference>